<feature type="transmembrane region" description="Helical" evidence="1">
    <location>
        <begin position="180"/>
        <end position="210"/>
    </location>
</feature>
<feature type="transmembrane region" description="Helical" evidence="1">
    <location>
        <begin position="292"/>
        <end position="315"/>
    </location>
</feature>
<proteinExistence type="predicted"/>
<protein>
    <recommendedName>
        <fullName evidence="4">DUF2723 domain-containing protein</fullName>
    </recommendedName>
</protein>
<organism evidence="2 3">
    <name type="scientific">Sphingobacterium nematocida</name>
    <dbReference type="NCBI Taxonomy" id="1513896"/>
    <lineage>
        <taxon>Bacteria</taxon>
        <taxon>Pseudomonadati</taxon>
        <taxon>Bacteroidota</taxon>
        <taxon>Sphingobacteriia</taxon>
        <taxon>Sphingobacteriales</taxon>
        <taxon>Sphingobacteriaceae</taxon>
        <taxon>Sphingobacterium</taxon>
    </lineage>
</organism>
<feature type="transmembrane region" description="Helical" evidence="1">
    <location>
        <begin position="516"/>
        <end position="534"/>
    </location>
</feature>
<feature type="transmembrane region" description="Helical" evidence="1">
    <location>
        <begin position="579"/>
        <end position="597"/>
    </location>
</feature>
<dbReference type="InterPro" id="IPR021280">
    <property type="entry name" value="TMEM260-like"/>
</dbReference>
<evidence type="ECO:0008006" key="4">
    <source>
        <dbReference type="Google" id="ProtNLM"/>
    </source>
</evidence>
<dbReference type="PANTHER" id="PTHR16214">
    <property type="entry name" value="TRANSMEMBRANE PROTEIN 260"/>
    <property type="match status" value="1"/>
</dbReference>
<feature type="transmembrane region" description="Helical" evidence="1">
    <location>
        <begin position="493"/>
        <end position="510"/>
    </location>
</feature>
<dbReference type="Proteomes" id="UP000190150">
    <property type="component" value="Unassembled WGS sequence"/>
</dbReference>
<dbReference type="RefSeq" id="WP_245801031.1">
    <property type="nucleotide sequence ID" value="NZ_FUZF01000010.1"/>
</dbReference>
<feature type="transmembrane region" description="Helical" evidence="1">
    <location>
        <begin position="75"/>
        <end position="101"/>
    </location>
</feature>
<dbReference type="AlphaFoldDB" id="A0A1T5EAB6"/>
<dbReference type="GO" id="GO:0006412">
    <property type="term" value="P:translation"/>
    <property type="evidence" value="ECO:0007669"/>
    <property type="project" value="InterPro"/>
</dbReference>
<keyword evidence="1" id="KW-0472">Membrane</keyword>
<dbReference type="GO" id="GO:0003735">
    <property type="term" value="F:structural constituent of ribosome"/>
    <property type="evidence" value="ECO:0007669"/>
    <property type="project" value="InterPro"/>
</dbReference>
<dbReference type="InterPro" id="IPR020606">
    <property type="entry name" value="Ribosomal_uS7_CS"/>
</dbReference>
<accession>A0A1T5EAB6</accession>
<dbReference type="Pfam" id="PF11028">
    <property type="entry name" value="TMEM260-like"/>
    <property type="match status" value="1"/>
</dbReference>
<name>A0A1T5EAB6_9SPHI</name>
<keyword evidence="1" id="KW-0812">Transmembrane</keyword>
<feature type="transmembrane region" description="Helical" evidence="1">
    <location>
        <begin position="253"/>
        <end position="286"/>
    </location>
</feature>
<gene>
    <name evidence="2" type="ORF">SAMN05660841_02450</name>
</gene>
<keyword evidence="1" id="KW-1133">Transmembrane helix</keyword>
<evidence type="ECO:0000313" key="3">
    <source>
        <dbReference type="Proteomes" id="UP000190150"/>
    </source>
</evidence>
<sequence>MMNYNKINNLLGWFCAIVATLVYVITAERTTSWWDCGEFIASAYKMQIVHQPGAPLFLMVQNVFSNLAMGDKTQIAYWMNIGSAVSSGLTILFLFWSITALGRKLILGKADIRVPLAENDVLRIMGAGLVGALAYAFSDTFWFSAVESEVYAMSSLCTAVVFWAILKWEVRADEAGADRWLILIAYVMGLSIGVHLLNLLVIPAIALVIYFRRSKSVTTKGVIKSLLIGVIVLALILWGVIQYLIKFAAFTDLFFVNTLGLGFGTGVTAFVLLIAGGMLYGIWYSIKKVKPILNIALISLGFVIFGYSSFTMILIRAKANPTLNNSDPDNAFSFLSYLNREQYGDEPLFKGRFFDAKPIDIFESGQIYRKDKDKYVVAKKKTDYKYDRETLFPRIYSEKNDHPTFYRQYLGLGPNEQPTFADNLKFFFGYQIGHMYGRYFMWNFVGRQNDVQGHGSVLEGNWISGIKPIDNVFVGGQYDLPESEKQNPSRNTYFFLPLLLGLIGAYWHFGKNQRDAGVVMLLFFFTGLAIVLYLNQTPLQPRERDYAYAGSFYAFSIWIGLGVLALADFLNKKVSAKTAGIVASVVGLFAAPVLLASQNWDDHDRSHKFLARDMAKNYLESCAPNAILFSYGDNDTYPLWYVQEVEGFRTDVRVVNLSLLSSDWYMRQMLEKVNDADALPINIDPEKFKDGVRDVIYYQDFQIPGHIEVKNLLDIMLSDNAQNKVQLQSGDWVNLLPTKNMKLTVDKNAVLANKVVPKGWEDAIVDTMQWTYSMNYVSRAELSLMAILANNNWKRPIYFTSTTPEVNYIGLDKYLVSEGFSMRLMPVNVGDSTSEDGFAPVTDIDGLYSNIVNKYKWGNIGQSPYLDPDSYRYISLYVSSIFGETAQNLLHEGKKEEARKVVLNAYENMPKKTYQMSEPMSYVLLVDAMYKTGESAKAKEIALRNLAFIGDNMRYYTSNKLLTNLGSERNVRLGLMGLQRYKMIADESKDADVQKSVDGLLKEFGYFFGEQ</sequence>
<dbReference type="InterPro" id="IPR052724">
    <property type="entry name" value="GT117_domain-containing"/>
</dbReference>
<feature type="transmembrane region" description="Helical" evidence="1">
    <location>
        <begin position="121"/>
        <end position="138"/>
    </location>
</feature>
<dbReference type="PROSITE" id="PS00052">
    <property type="entry name" value="RIBOSOMAL_S7"/>
    <property type="match status" value="1"/>
</dbReference>
<keyword evidence="3" id="KW-1185">Reference proteome</keyword>
<reference evidence="3" key="1">
    <citation type="submission" date="2017-02" db="EMBL/GenBank/DDBJ databases">
        <authorList>
            <person name="Varghese N."/>
            <person name="Submissions S."/>
        </authorList>
    </citation>
    <scope>NUCLEOTIDE SEQUENCE [LARGE SCALE GENOMIC DNA]</scope>
    <source>
        <strain evidence="3">DSM 24091</strain>
    </source>
</reference>
<feature type="transmembrane region" description="Helical" evidence="1">
    <location>
        <begin position="546"/>
        <end position="567"/>
    </location>
</feature>
<dbReference type="STRING" id="1513896.SAMN05660841_02450"/>
<dbReference type="GO" id="GO:0003723">
    <property type="term" value="F:RNA binding"/>
    <property type="evidence" value="ECO:0007669"/>
    <property type="project" value="InterPro"/>
</dbReference>
<dbReference type="PANTHER" id="PTHR16214:SF3">
    <property type="entry name" value="TRANSMEMBRANE PROTEIN 260"/>
    <property type="match status" value="1"/>
</dbReference>
<dbReference type="EMBL" id="FUZF01000010">
    <property type="protein sequence ID" value="SKB80753.1"/>
    <property type="molecule type" value="Genomic_DNA"/>
</dbReference>
<evidence type="ECO:0000256" key="1">
    <source>
        <dbReference type="SAM" id="Phobius"/>
    </source>
</evidence>
<evidence type="ECO:0000313" key="2">
    <source>
        <dbReference type="EMBL" id="SKB80753.1"/>
    </source>
</evidence>
<feature type="transmembrane region" description="Helical" evidence="1">
    <location>
        <begin position="222"/>
        <end position="241"/>
    </location>
</feature>